<dbReference type="InterPro" id="IPR017871">
    <property type="entry name" value="ABC_transporter-like_CS"/>
</dbReference>
<dbReference type="KEGG" id="str:Sterm_2409"/>
<keyword evidence="4" id="KW-0067">ATP-binding</keyword>
<evidence type="ECO:0000313" key="7">
    <source>
        <dbReference type="Proteomes" id="UP000000845"/>
    </source>
</evidence>
<reference evidence="7" key="1">
    <citation type="submission" date="2009-09" db="EMBL/GenBank/DDBJ databases">
        <title>The complete chromosome of Sebaldella termitidis ATCC 33386.</title>
        <authorList>
            <consortium name="US DOE Joint Genome Institute (JGI-PGF)"/>
            <person name="Lucas S."/>
            <person name="Copeland A."/>
            <person name="Lapidus A."/>
            <person name="Glavina del Rio T."/>
            <person name="Dalin E."/>
            <person name="Tice H."/>
            <person name="Bruce D."/>
            <person name="Goodwin L."/>
            <person name="Pitluck S."/>
            <person name="Kyrpides N."/>
            <person name="Mavromatis K."/>
            <person name="Ivanova N."/>
            <person name="Mikhailova N."/>
            <person name="Sims D."/>
            <person name="Meincke L."/>
            <person name="Brettin T."/>
            <person name="Detter J.C."/>
            <person name="Han C."/>
            <person name="Larimer F."/>
            <person name="Land M."/>
            <person name="Hauser L."/>
            <person name="Markowitz V."/>
            <person name="Cheng J.F."/>
            <person name="Hugenholtz P."/>
            <person name="Woyke T."/>
            <person name="Wu D."/>
            <person name="Eisen J.A."/>
        </authorList>
    </citation>
    <scope>NUCLEOTIDE SEQUENCE [LARGE SCALE GENOMIC DNA]</scope>
    <source>
        <strain evidence="7">ATCC 33386 / NCTC 11300</strain>
    </source>
</reference>
<evidence type="ECO:0000256" key="1">
    <source>
        <dbReference type="ARBA" id="ARBA00005417"/>
    </source>
</evidence>
<dbReference type="GO" id="GO:0016887">
    <property type="term" value="F:ATP hydrolysis activity"/>
    <property type="evidence" value="ECO:0007669"/>
    <property type="project" value="InterPro"/>
</dbReference>
<dbReference type="EMBL" id="CP001739">
    <property type="protein sequence ID" value="ACZ09262.1"/>
    <property type="molecule type" value="Genomic_DNA"/>
</dbReference>
<gene>
    <name evidence="6" type="ordered locus">Sterm_2409</name>
</gene>
<dbReference type="Proteomes" id="UP000000845">
    <property type="component" value="Chromosome"/>
</dbReference>
<dbReference type="CDD" id="cd10147">
    <property type="entry name" value="Wzt_C-like"/>
    <property type="match status" value="1"/>
</dbReference>
<dbReference type="InterPro" id="IPR029439">
    <property type="entry name" value="Wzt_C"/>
</dbReference>
<dbReference type="SUPFAM" id="SSF52540">
    <property type="entry name" value="P-loop containing nucleoside triphosphate hydrolases"/>
    <property type="match status" value="1"/>
</dbReference>
<evidence type="ECO:0000256" key="3">
    <source>
        <dbReference type="ARBA" id="ARBA00022741"/>
    </source>
</evidence>
<dbReference type="AlphaFoldDB" id="D1ALB9"/>
<proteinExistence type="inferred from homology"/>
<keyword evidence="3" id="KW-0547">Nucleotide-binding</keyword>
<organism evidence="6 7">
    <name type="scientific">Sebaldella termitidis (strain ATCC 33386 / NCTC 11300)</name>
    <dbReference type="NCBI Taxonomy" id="526218"/>
    <lineage>
        <taxon>Bacteria</taxon>
        <taxon>Fusobacteriati</taxon>
        <taxon>Fusobacteriota</taxon>
        <taxon>Fusobacteriia</taxon>
        <taxon>Fusobacteriales</taxon>
        <taxon>Leptotrichiaceae</taxon>
        <taxon>Sebaldella</taxon>
    </lineage>
</organism>
<keyword evidence="7" id="KW-1185">Reference proteome</keyword>
<dbReference type="GO" id="GO:0016020">
    <property type="term" value="C:membrane"/>
    <property type="evidence" value="ECO:0007669"/>
    <property type="project" value="InterPro"/>
</dbReference>
<dbReference type="Gene3D" id="3.40.50.300">
    <property type="entry name" value="P-loop containing nucleotide triphosphate hydrolases"/>
    <property type="match status" value="1"/>
</dbReference>
<dbReference type="SMART" id="SM00382">
    <property type="entry name" value="AAA"/>
    <property type="match status" value="1"/>
</dbReference>
<dbReference type="CDD" id="cd03220">
    <property type="entry name" value="ABC_KpsT_Wzt"/>
    <property type="match status" value="1"/>
</dbReference>
<evidence type="ECO:0000256" key="2">
    <source>
        <dbReference type="ARBA" id="ARBA00022448"/>
    </source>
</evidence>
<dbReference type="PROSITE" id="PS00211">
    <property type="entry name" value="ABC_TRANSPORTER_1"/>
    <property type="match status" value="1"/>
</dbReference>
<dbReference type="PANTHER" id="PTHR46743:SF2">
    <property type="entry name" value="TEICHOIC ACIDS EXPORT ATP-BINDING PROTEIN TAGH"/>
    <property type="match status" value="1"/>
</dbReference>
<dbReference type="InterPro" id="IPR003439">
    <property type="entry name" value="ABC_transporter-like_ATP-bd"/>
</dbReference>
<dbReference type="InterPro" id="IPR015860">
    <property type="entry name" value="ABC_transpr_TagH-like"/>
</dbReference>
<dbReference type="Gene3D" id="2.70.50.60">
    <property type="entry name" value="abc- transporter (atp binding component) like domain"/>
    <property type="match status" value="1"/>
</dbReference>
<dbReference type="InterPro" id="IPR003593">
    <property type="entry name" value="AAA+_ATPase"/>
</dbReference>
<comment type="similarity">
    <text evidence="1">Belongs to the ABC transporter superfamily.</text>
</comment>
<name>D1ALB9_SEBTE</name>
<dbReference type="Pfam" id="PF00005">
    <property type="entry name" value="ABC_tran"/>
    <property type="match status" value="1"/>
</dbReference>
<keyword evidence="2" id="KW-0813">Transport</keyword>
<dbReference type="GO" id="GO:0140359">
    <property type="term" value="F:ABC-type transporter activity"/>
    <property type="evidence" value="ECO:0007669"/>
    <property type="project" value="InterPro"/>
</dbReference>
<feature type="domain" description="ABC transporter" evidence="5">
    <location>
        <begin position="22"/>
        <end position="248"/>
    </location>
</feature>
<sequence length="415" mass="47540">MSNIIEVKELNKIYKLYDNKKDRLKEALNFFLKKKKYHKDFYALNNINLSVRKGEIVGLLGKNGAGKSTLLKVITGVLTQSSGTLDIEGKISALIELGAGFNPEYTGRENIYLYGTLMGYSKEEMNNKISDIIKFADIGDFIEQPVKVYSSGMFARLAFSCSINVNPDILIVDEILAVGDMRFQMKCITKMKEMMKKGVTILFVSHDINTIKRFCTRAVWLKDGKVELDGDINYVTDRYLDFLKFEEATQGMETQEEIEKNIEEINVRNIAEIKSFKMLSIDGIEKEKFRKYDVLKVEVTYEVYDEDIEDPVLGVAIKSIDNKYICGLNTLLDKKEIPWKKGENKYYLTYEMGVLVFGGMYYFDCALFESTATVPIQYISKVKEFMIESNYDGEGTFMIPHKWSEDSRLGNSLGD</sequence>
<dbReference type="GO" id="GO:0005524">
    <property type="term" value="F:ATP binding"/>
    <property type="evidence" value="ECO:0007669"/>
    <property type="project" value="UniProtKB-KW"/>
</dbReference>
<dbReference type="InterPro" id="IPR027417">
    <property type="entry name" value="P-loop_NTPase"/>
</dbReference>
<dbReference type="eggNOG" id="COG1134">
    <property type="taxonomic scope" value="Bacteria"/>
</dbReference>
<dbReference type="PROSITE" id="PS50893">
    <property type="entry name" value="ABC_TRANSPORTER_2"/>
    <property type="match status" value="1"/>
</dbReference>
<dbReference type="HOGENOM" id="CLU_000604_101_1_0"/>
<protein>
    <submittedName>
        <fullName evidence="6">ABC transporter related protein</fullName>
    </submittedName>
</protein>
<dbReference type="InterPro" id="IPR050683">
    <property type="entry name" value="Bact_Polysacc_Export_ATP-bd"/>
</dbReference>
<evidence type="ECO:0000256" key="4">
    <source>
        <dbReference type="ARBA" id="ARBA00022840"/>
    </source>
</evidence>
<dbReference type="PANTHER" id="PTHR46743">
    <property type="entry name" value="TEICHOIC ACIDS EXPORT ATP-BINDING PROTEIN TAGH"/>
    <property type="match status" value="1"/>
</dbReference>
<reference evidence="6 7" key="2">
    <citation type="journal article" date="2010" name="Stand. Genomic Sci.">
        <title>Complete genome sequence of Sebaldella termitidis type strain (NCTC 11300).</title>
        <authorList>
            <person name="Harmon-Smith M."/>
            <person name="Celia L."/>
            <person name="Chertkov O."/>
            <person name="Lapidus A."/>
            <person name="Copeland A."/>
            <person name="Glavina Del Rio T."/>
            <person name="Nolan M."/>
            <person name="Lucas S."/>
            <person name="Tice H."/>
            <person name="Cheng J.F."/>
            <person name="Han C."/>
            <person name="Detter J.C."/>
            <person name="Bruce D."/>
            <person name="Goodwin L."/>
            <person name="Pitluck S."/>
            <person name="Pati A."/>
            <person name="Liolios K."/>
            <person name="Ivanova N."/>
            <person name="Mavromatis K."/>
            <person name="Mikhailova N."/>
            <person name="Chen A."/>
            <person name="Palaniappan K."/>
            <person name="Land M."/>
            <person name="Hauser L."/>
            <person name="Chang Y.J."/>
            <person name="Jeffries C.D."/>
            <person name="Brettin T."/>
            <person name="Goker M."/>
            <person name="Beck B."/>
            <person name="Bristow J."/>
            <person name="Eisen J.A."/>
            <person name="Markowitz V."/>
            <person name="Hugenholtz P."/>
            <person name="Kyrpides N.C."/>
            <person name="Klenk H.P."/>
            <person name="Chen F."/>
        </authorList>
    </citation>
    <scope>NUCLEOTIDE SEQUENCE [LARGE SCALE GENOMIC DNA]</scope>
    <source>
        <strain evidence="7">ATCC 33386 / NCTC 11300</strain>
    </source>
</reference>
<evidence type="ECO:0000313" key="6">
    <source>
        <dbReference type="EMBL" id="ACZ09262.1"/>
    </source>
</evidence>
<dbReference type="STRING" id="526218.Sterm_2409"/>
<dbReference type="RefSeq" id="WP_012861856.1">
    <property type="nucleotide sequence ID" value="NC_013517.1"/>
</dbReference>
<dbReference type="Pfam" id="PF14524">
    <property type="entry name" value="Wzt_C"/>
    <property type="match status" value="1"/>
</dbReference>
<evidence type="ECO:0000259" key="5">
    <source>
        <dbReference type="PROSITE" id="PS50893"/>
    </source>
</evidence>
<accession>D1ALB9</accession>